<comment type="caution">
    <text evidence="1">The sequence shown here is derived from an EMBL/GenBank/DDBJ whole genome shotgun (WGS) entry which is preliminary data.</text>
</comment>
<keyword evidence="2" id="KW-1185">Reference proteome</keyword>
<dbReference type="EMBL" id="WWNE01000018">
    <property type="protein sequence ID" value="NBG67334.1"/>
    <property type="molecule type" value="Genomic_DNA"/>
</dbReference>
<gene>
    <name evidence="1" type="ORF">GQN54_14495</name>
</gene>
<proteinExistence type="predicted"/>
<sequence length="90" mass="10432">MSDQPIQYKREDLLQYRTQIIYDMMSIPGVLCVSIGLKEVNGEYTNQLCYKIYVKDKVDTSQLPDEHIIPNTYKGFPTDVVVMQTLRKVA</sequence>
<protein>
    <submittedName>
        <fullName evidence="1">Uncharacterized protein</fullName>
    </submittedName>
</protein>
<dbReference type="AlphaFoldDB" id="A0A6N9NN70"/>
<name>A0A6N9NN70_9FLAO</name>
<organism evidence="1 2">
    <name type="scientific">Acidiluteibacter ferrifornacis</name>
    <dbReference type="NCBI Taxonomy" id="2692424"/>
    <lineage>
        <taxon>Bacteria</taxon>
        <taxon>Pseudomonadati</taxon>
        <taxon>Bacteroidota</taxon>
        <taxon>Flavobacteriia</taxon>
        <taxon>Flavobacteriales</taxon>
        <taxon>Cryomorphaceae</taxon>
        <taxon>Acidiluteibacter</taxon>
    </lineage>
</organism>
<evidence type="ECO:0000313" key="1">
    <source>
        <dbReference type="EMBL" id="NBG67334.1"/>
    </source>
</evidence>
<accession>A0A6N9NN70</accession>
<evidence type="ECO:0000313" key="2">
    <source>
        <dbReference type="Proteomes" id="UP000470771"/>
    </source>
</evidence>
<dbReference type="RefSeq" id="WP_160634283.1">
    <property type="nucleotide sequence ID" value="NZ_WWNE01000018.1"/>
</dbReference>
<dbReference type="Proteomes" id="UP000470771">
    <property type="component" value="Unassembled WGS sequence"/>
</dbReference>
<reference evidence="1 2" key="1">
    <citation type="submission" date="2019-12" db="EMBL/GenBank/DDBJ databases">
        <authorList>
            <person name="Zhao J."/>
        </authorList>
    </citation>
    <scope>NUCLEOTIDE SEQUENCE [LARGE SCALE GENOMIC DNA]</scope>
    <source>
        <strain evidence="1 2">S-15</strain>
    </source>
</reference>